<dbReference type="InterPro" id="IPR039519">
    <property type="entry name" value="YokE-like_PH"/>
</dbReference>
<evidence type="ECO:0000256" key="1">
    <source>
        <dbReference type="SAM" id="Phobius"/>
    </source>
</evidence>
<gene>
    <name evidence="4" type="ORF">AArcSt2_15720</name>
</gene>
<reference evidence="4" key="1">
    <citation type="journal article" date="2022" name="Syst. Appl. Microbiol.">
        <title>Natronocalculus amylovorans gen. nov., sp. nov., and Natranaeroarchaeum aerophilus sp. nov., dominant culturable amylolytic natronoarchaea from hypersaline soda lakes in southwestern Siberia.</title>
        <authorList>
            <person name="Sorokin D.Y."/>
            <person name="Elcheninov A.G."/>
            <person name="Khizhniak T.V."/>
            <person name="Koenen M."/>
            <person name="Bale N.J."/>
            <person name="Damste J.S.S."/>
            <person name="Kublanov I.V."/>
        </authorList>
    </citation>
    <scope>NUCLEOTIDE SEQUENCE</scope>
    <source>
        <strain evidence="4">AArc-St2</strain>
    </source>
</reference>
<geneLocation type="plasmid" evidence="4">
    <name>pAArc-St2</name>
</geneLocation>
<organism evidence="4 5">
    <name type="scientific">Natronocalculus amylovorans</name>
    <dbReference type="NCBI Taxonomy" id="2917812"/>
    <lineage>
        <taxon>Archaea</taxon>
        <taxon>Methanobacteriati</taxon>
        <taxon>Methanobacteriota</taxon>
        <taxon>Stenosarchaea group</taxon>
        <taxon>Halobacteria</taxon>
        <taxon>Halobacteriales</taxon>
        <taxon>Haloferacaceae</taxon>
        <taxon>Natronocalculus</taxon>
    </lineage>
</organism>
<dbReference type="AlphaFoldDB" id="A0AAE3G195"/>
<sequence>MVSLKEYSSIDQLDDKRRSALSSLLYSDEIFIYAIDVYDAVFLTDARASKLVLTNQRVIEFKKGFIKESSKDFRLEDIASIEYDKGYVMRKVTLEGQGISKDFQTLENYGRTFVTAVREQISRNEQGLDPIDAPVDDDSVSEEVKLPSKYGSIWIHLVIIVLTFWTFGIVNVAYAGYSYYKFKNTTSSDKVESNTVESENPIEAKPIEELKAREEWAFDRVDEQPYNHYTDAVEDIKSLKRREAHKEVEELLLWCVDYAEAECEAKPEFGLPRSYYRDLAIVYRKDDRYDDEVAILERYISKCEEIDMEPHAQLTDRLSRARELVAEE</sequence>
<feature type="domain" description="DUF8108" evidence="3">
    <location>
        <begin position="149"/>
        <end position="182"/>
    </location>
</feature>
<keyword evidence="5" id="KW-1185">Reference proteome</keyword>
<dbReference type="Pfam" id="PF14470">
    <property type="entry name" value="bPH_3"/>
    <property type="match status" value="1"/>
</dbReference>
<keyword evidence="1" id="KW-0812">Transmembrane</keyword>
<evidence type="ECO:0000313" key="5">
    <source>
        <dbReference type="Proteomes" id="UP001203207"/>
    </source>
</evidence>
<dbReference type="EMBL" id="JAKRVX010000010">
    <property type="protein sequence ID" value="MCL9818390.1"/>
    <property type="molecule type" value="Genomic_DNA"/>
</dbReference>
<dbReference type="RefSeq" id="WP_250585982.1">
    <property type="nucleotide sequence ID" value="NZ_JAKRVX010000010.1"/>
</dbReference>
<name>A0AAE3G195_9EURY</name>
<keyword evidence="1" id="KW-1133">Transmembrane helix</keyword>
<feature type="transmembrane region" description="Helical" evidence="1">
    <location>
        <begin position="153"/>
        <end position="174"/>
    </location>
</feature>
<protein>
    <submittedName>
        <fullName evidence="4">PH domain-containing protein</fullName>
    </submittedName>
</protein>
<evidence type="ECO:0000313" key="4">
    <source>
        <dbReference type="EMBL" id="MCL9818390.1"/>
    </source>
</evidence>
<keyword evidence="4" id="KW-0614">Plasmid</keyword>
<dbReference type="Proteomes" id="UP001203207">
    <property type="component" value="Unassembled WGS sequence"/>
</dbReference>
<reference evidence="4" key="2">
    <citation type="submission" date="2022-02" db="EMBL/GenBank/DDBJ databases">
        <authorList>
            <person name="Elcheninov A.G."/>
            <person name="Sorokin D.Y."/>
            <person name="Kublanov I.V."/>
        </authorList>
    </citation>
    <scope>NUCLEOTIDE SEQUENCE</scope>
    <source>
        <strain evidence="4">AArc-St2</strain>
        <plasmid evidence="4">pAArc-St2</plasmid>
    </source>
</reference>
<dbReference type="Pfam" id="PF26438">
    <property type="entry name" value="DUF8108_N"/>
    <property type="match status" value="1"/>
</dbReference>
<comment type="caution">
    <text evidence="4">The sequence shown here is derived from an EMBL/GenBank/DDBJ whole genome shotgun (WGS) entry which is preliminary data.</text>
</comment>
<evidence type="ECO:0000259" key="3">
    <source>
        <dbReference type="Pfam" id="PF26438"/>
    </source>
</evidence>
<feature type="domain" description="YokE-like PH" evidence="2">
    <location>
        <begin position="45"/>
        <end position="98"/>
    </location>
</feature>
<keyword evidence="1" id="KW-0472">Membrane</keyword>
<evidence type="ECO:0000259" key="2">
    <source>
        <dbReference type="Pfam" id="PF14470"/>
    </source>
</evidence>
<dbReference type="InterPro" id="IPR058962">
    <property type="entry name" value="DUF8108_N"/>
</dbReference>
<proteinExistence type="predicted"/>
<accession>A0AAE3G195</accession>